<feature type="domain" description="Serine aminopeptidase S33" evidence="1">
    <location>
        <begin position="66"/>
        <end position="174"/>
    </location>
</feature>
<evidence type="ECO:0000259" key="1">
    <source>
        <dbReference type="Pfam" id="PF12146"/>
    </source>
</evidence>
<protein>
    <submittedName>
        <fullName evidence="2">Alpha/beta hydrolase</fullName>
    </submittedName>
</protein>
<proteinExistence type="predicted"/>
<dbReference type="GO" id="GO:0016787">
    <property type="term" value="F:hydrolase activity"/>
    <property type="evidence" value="ECO:0007669"/>
    <property type="project" value="UniProtKB-KW"/>
</dbReference>
<keyword evidence="2" id="KW-0378">Hydrolase</keyword>
<keyword evidence="3" id="KW-1185">Reference proteome</keyword>
<evidence type="ECO:0000313" key="2">
    <source>
        <dbReference type="EMBL" id="MBJ6726525.1"/>
    </source>
</evidence>
<comment type="caution">
    <text evidence="2">The sequence shown here is derived from an EMBL/GenBank/DDBJ whole genome shotgun (WGS) entry which is preliminary data.</text>
</comment>
<name>A0A8J7M0T8_9BACT</name>
<gene>
    <name evidence="2" type="ORF">JFN93_17575</name>
</gene>
<dbReference type="SUPFAM" id="SSF53474">
    <property type="entry name" value="alpha/beta-Hydrolases"/>
    <property type="match status" value="1"/>
</dbReference>
<sequence>MFKYLLLMMGLPLLLTCQGCVGRLFYYPDSNVYQTPANFGLRYDSVTFPSTDGNILSGWFVPAVGPAKGTVIHYHGNAQNMTAHFSFVSWLPAEGFNVFVFDYRGYGKSTGHPDRKGVFEDSVAAARYVATRKDVDPERLLIFGQSLGGANAIAAAGSGQLRGIRAVAIESAFSSSRSIVREKIGLIPVLSLLKWPLSYLLIGDSYSAIAAVDKISPVPLLLIYETRDPVIPISEGRKLFDKAKQPKEFWTLEAKSHAGAFVEKNSPYRPQLVKFFTDAVESVKR</sequence>
<dbReference type="InterPro" id="IPR022742">
    <property type="entry name" value="Hydrolase_4"/>
</dbReference>
<organism evidence="2 3">
    <name type="scientific">Geomesophilobacter sediminis</name>
    <dbReference type="NCBI Taxonomy" id="2798584"/>
    <lineage>
        <taxon>Bacteria</taxon>
        <taxon>Pseudomonadati</taxon>
        <taxon>Thermodesulfobacteriota</taxon>
        <taxon>Desulfuromonadia</taxon>
        <taxon>Geobacterales</taxon>
        <taxon>Geobacteraceae</taxon>
        <taxon>Geomesophilobacter</taxon>
    </lineage>
</organism>
<dbReference type="Gene3D" id="3.40.50.1820">
    <property type="entry name" value="alpha/beta hydrolase"/>
    <property type="match status" value="1"/>
</dbReference>
<accession>A0A8J7M0T8</accession>
<dbReference type="PANTHER" id="PTHR12277">
    <property type="entry name" value="ALPHA/BETA HYDROLASE DOMAIN-CONTAINING PROTEIN"/>
    <property type="match status" value="1"/>
</dbReference>
<dbReference type="InterPro" id="IPR029058">
    <property type="entry name" value="AB_hydrolase_fold"/>
</dbReference>
<dbReference type="Proteomes" id="UP000636888">
    <property type="component" value="Unassembled WGS sequence"/>
</dbReference>
<reference evidence="2" key="1">
    <citation type="submission" date="2020-12" db="EMBL/GenBank/DDBJ databases">
        <title>Geomonas sp. Red875, isolated from river sediment.</title>
        <authorList>
            <person name="Xu Z."/>
            <person name="Zhang Z."/>
            <person name="Masuda Y."/>
            <person name="Itoh H."/>
            <person name="Senoo K."/>
        </authorList>
    </citation>
    <scope>NUCLEOTIDE SEQUENCE</scope>
    <source>
        <strain evidence="2">Red875</strain>
    </source>
</reference>
<evidence type="ECO:0000313" key="3">
    <source>
        <dbReference type="Proteomes" id="UP000636888"/>
    </source>
</evidence>
<dbReference type="PANTHER" id="PTHR12277:SF81">
    <property type="entry name" value="PROTEIN ABHD13"/>
    <property type="match status" value="1"/>
</dbReference>
<dbReference type="EMBL" id="JAEMHM010000015">
    <property type="protein sequence ID" value="MBJ6726525.1"/>
    <property type="molecule type" value="Genomic_DNA"/>
</dbReference>
<dbReference type="Pfam" id="PF12146">
    <property type="entry name" value="Hydrolase_4"/>
    <property type="match status" value="1"/>
</dbReference>
<dbReference type="AlphaFoldDB" id="A0A8J7M0T8"/>